<feature type="compositionally biased region" description="Polar residues" evidence="1">
    <location>
        <begin position="132"/>
        <end position="143"/>
    </location>
</feature>
<dbReference type="AlphaFoldDB" id="A0AA43QPX2"/>
<keyword evidence="2" id="KW-0812">Transmembrane</keyword>
<reference evidence="3" key="1">
    <citation type="journal article" date="2023" name="Genome Biol. Evol.">
        <title>First Whole Genome Sequence and Flow Cytometry Genome Size Data for the Lichen-Forming Fungus Ramalina farinacea (Ascomycota).</title>
        <authorList>
            <person name="Llewellyn T."/>
            <person name="Mian S."/>
            <person name="Hill R."/>
            <person name="Leitch I.J."/>
            <person name="Gaya E."/>
        </authorList>
    </citation>
    <scope>NUCLEOTIDE SEQUENCE</scope>
    <source>
        <strain evidence="3">LIQ254RAFAR</strain>
    </source>
</reference>
<evidence type="ECO:0000256" key="1">
    <source>
        <dbReference type="SAM" id="MobiDB-lite"/>
    </source>
</evidence>
<feature type="transmembrane region" description="Helical" evidence="2">
    <location>
        <begin position="152"/>
        <end position="178"/>
    </location>
</feature>
<proteinExistence type="predicted"/>
<evidence type="ECO:0000256" key="2">
    <source>
        <dbReference type="SAM" id="Phobius"/>
    </source>
</evidence>
<keyword evidence="2" id="KW-0472">Membrane</keyword>
<name>A0AA43QPX2_9LECA</name>
<feature type="region of interest" description="Disordered" evidence="1">
    <location>
        <begin position="189"/>
        <end position="212"/>
    </location>
</feature>
<keyword evidence="2" id="KW-1133">Transmembrane helix</keyword>
<dbReference type="EMBL" id="JAPUFD010000009">
    <property type="protein sequence ID" value="MDI1489549.1"/>
    <property type="molecule type" value="Genomic_DNA"/>
</dbReference>
<accession>A0AA43QPX2</accession>
<protein>
    <submittedName>
        <fullName evidence="3">Uncharacterized protein</fullName>
    </submittedName>
</protein>
<dbReference type="Proteomes" id="UP001161017">
    <property type="component" value="Unassembled WGS sequence"/>
</dbReference>
<evidence type="ECO:0000313" key="4">
    <source>
        <dbReference type="Proteomes" id="UP001161017"/>
    </source>
</evidence>
<gene>
    <name evidence="3" type="ORF">OHK93_008830</name>
</gene>
<feature type="region of interest" description="Disordered" evidence="1">
    <location>
        <begin position="120"/>
        <end position="148"/>
    </location>
</feature>
<comment type="caution">
    <text evidence="3">The sequence shown here is derived from an EMBL/GenBank/DDBJ whole genome shotgun (WGS) entry which is preliminary data.</text>
</comment>
<organism evidence="3 4">
    <name type="scientific">Ramalina farinacea</name>
    <dbReference type="NCBI Taxonomy" id="258253"/>
    <lineage>
        <taxon>Eukaryota</taxon>
        <taxon>Fungi</taxon>
        <taxon>Dikarya</taxon>
        <taxon>Ascomycota</taxon>
        <taxon>Pezizomycotina</taxon>
        <taxon>Lecanoromycetes</taxon>
        <taxon>OSLEUM clade</taxon>
        <taxon>Lecanoromycetidae</taxon>
        <taxon>Lecanorales</taxon>
        <taxon>Lecanorineae</taxon>
        <taxon>Ramalinaceae</taxon>
        <taxon>Ramalina</taxon>
    </lineage>
</organism>
<feature type="region of interest" description="Disordered" evidence="1">
    <location>
        <begin position="252"/>
        <end position="271"/>
    </location>
</feature>
<feature type="compositionally biased region" description="Low complexity" evidence="1">
    <location>
        <begin position="120"/>
        <end position="131"/>
    </location>
</feature>
<keyword evidence="4" id="KW-1185">Reference proteome</keyword>
<sequence>MSALLPSFIYPVAESTGQSYFYNYDDNVNVSWSWEGPPGASVGIIVYVEDLSETFYSHVQYPANGHFHLQAYFKNGTSAEGPNSGDILVSKNETAGWQCHNCTSQPASPITSILITSTLPTETTTGNSTTTQVQPLDSHIQSPQPMPPGSDLSGGAITGIVIGTTVALAIACVLGSFYQRRRMGRIRPHNAEPTEGLYGGPKKVHGRDRRAEHYEEAEHDGAELHELHNGAELYELYHGADLHELHNSARVKRKNSGDQPIMSVAGMGRNR</sequence>
<evidence type="ECO:0000313" key="3">
    <source>
        <dbReference type="EMBL" id="MDI1489549.1"/>
    </source>
</evidence>